<dbReference type="Proteomes" id="UP001162480">
    <property type="component" value="Chromosome 17"/>
</dbReference>
<dbReference type="EMBL" id="OX597830">
    <property type="protein sequence ID" value="CAI9735166.1"/>
    <property type="molecule type" value="Genomic_DNA"/>
</dbReference>
<evidence type="ECO:0000313" key="2">
    <source>
        <dbReference type="Proteomes" id="UP001162480"/>
    </source>
</evidence>
<reference evidence="1" key="1">
    <citation type="submission" date="2023-08" db="EMBL/GenBank/DDBJ databases">
        <authorList>
            <person name="Alioto T."/>
            <person name="Alioto T."/>
            <person name="Gomez Garrido J."/>
        </authorList>
    </citation>
    <scope>NUCLEOTIDE SEQUENCE</scope>
</reference>
<sequence length="72" mass="8535">MQFATCKKTGEVTIGWNIFDLFKPNLPNLTEEEEEEEEEEERCIIYRTNSLLLKRNHCLKESIRCDNDGKIQ</sequence>
<evidence type="ECO:0000313" key="1">
    <source>
        <dbReference type="EMBL" id="CAI9735166.1"/>
    </source>
</evidence>
<organism evidence="1 2">
    <name type="scientific">Octopus vulgaris</name>
    <name type="common">Common octopus</name>
    <dbReference type="NCBI Taxonomy" id="6645"/>
    <lineage>
        <taxon>Eukaryota</taxon>
        <taxon>Metazoa</taxon>
        <taxon>Spiralia</taxon>
        <taxon>Lophotrochozoa</taxon>
        <taxon>Mollusca</taxon>
        <taxon>Cephalopoda</taxon>
        <taxon>Coleoidea</taxon>
        <taxon>Octopodiformes</taxon>
        <taxon>Octopoda</taxon>
        <taxon>Incirrata</taxon>
        <taxon>Octopodidae</taxon>
        <taxon>Octopus</taxon>
    </lineage>
</organism>
<name>A0AA36BIR7_OCTVU</name>
<dbReference type="AlphaFoldDB" id="A0AA36BIR7"/>
<gene>
    <name evidence="1" type="ORF">OCTVUL_1B017434</name>
</gene>
<proteinExistence type="predicted"/>
<accession>A0AA36BIR7</accession>
<protein>
    <submittedName>
        <fullName evidence="1">Uncharacterized protein</fullName>
    </submittedName>
</protein>
<keyword evidence="2" id="KW-1185">Reference proteome</keyword>